<dbReference type="GO" id="GO:0004540">
    <property type="term" value="F:RNA nuclease activity"/>
    <property type="evidence" value="ECO:0007669"/>
    <property type="project" value="InterPro"/>
</dbReference>
<evidence type="ECO:0000256" key="5">
    <source>
        <dbReference type="ARBA" id="ARBA00022801"/>
    </source>
</evidence>
<dbReference type="PANTHER" id="PTHR34139">
    <property type="entry name" value="UPF0331 PROTEIN MJ0127"/>
    <property type="match status" value="1"/>
</dbReference>
<protein>
    <recommendedName>
        <fullName evidence="9">DUF86 domain-containing protein</fullName>
    </recommendedName>
</protein>
<dbReference type="PANTHER" id="PTHR34139:SF1">
    <property type="entry name" value="RNASE MJ1380-RELATED"/>
    <property type="match status" value="1"/>
</dbReference>
<dbReference type="Proteomes" id="UP000183605">
    <property type="component" value="Unassembled WGS sequence"/>
</dbReference>
<dbReference type="GO" id="GO:0016787">
    <property type="term" value="F:hydrolase activity"/>
    <property type="evidence" value="ECO:0007669"/>
    <property type="project" value="UniProtKB-KW"/>
</dbReference>
<keyword evidence="5" id="KW-0378">Hydrolase</keyword>
<evidence type="ECO:0000256" key="2">
    <source>
        <dbReference type="ARBA" id="ARBA00022649"/>
    </source>
</evidence>
<dbReference type="AlphaFoldDB" id="A0A1J5AYB8"/>
<evidence type="ECO:0000256" key="4">
    <source>
        <dbReference type="ARBA" id="ARBA00022741"/>
    </source>
</evidence>
<name>A0A1J5AYB8_9BACT</name>
<dbReference type="EMBL" id="MNXQ01000033">
    <property type="protein sequence ID" value="OIP03545.1"/>
    <property type="molecule type" value="Genomic_DNA"/>
</dbReference>
<reference evidence="7 8" key="1">
    <citation type="journal article" date="2016" name="Environ. Microbiol.">
        <title>Genomic resolution of a cold subsurface aquifer community provides metabolic insights for novel microbes adapted to high CO concentrations.</title>
        <authorList>
            <person name="Probst A.J."/>
            <person name="Castelle C.J."/>
            <person name="Singh A."/>
            <person name="Brown C.T."/>
            <person name="Anantharaman K."/>
            <person name="Sharon I."/>
            <person name="Hug L.A."/>
            <person name="Burstein D."/>
            <person name="Emerson J.B."/>
            <person name="Thomas B.C."/>
            <person name="Banfield J.F."/>
        </authorList>
    </citation>
    <scope>NUCLEOTIDE SEQUENCE [LARGE SCALE GENOMIC DNA]</scope>
    <source>
        <strain evidence="7">CG2_30_44_31</strain>
    </source>
</reference>
<sequence length="120" mass="14380">MTKDPLVYLDHILESIEIIEKHVKKFNRNKFLKTIPIQDTAIHRIQIIGEAVKNIPQNIKSEYPEVEWRKIAGMRDKLVHDYFEIELDLAWEVVKRDIPVLKEQIEKIKKDLKLKQKRLI</sequence>
<evidence type="ECO:0000256" key="3">
    <source>
        <dbReference type="ARBA" id="ARBA00022722"/>
    </source>
</evidence>
<evidence type="ECO:0008006" key="9">
    <source>
        <dbReference type="Google" id="ProtNLM"/>
    </source>
</evidence>
<dbReference type="Pfam" id="PF01934">
    <property type="entry name" value="HepT-like"/>
    <property type="match status" value="1"/>
</dbReference>
<proteinExistence type="inferred from homology"/>
<dbReference type="Gene3D" id="1.20.120.580">
    <property type="entry name" value="bsu32300-like"/>
    <property type="match status" value="1"/>
</dbReference>
<dbReference type="GO" id="GO:0110001">
    <property type="term" value="C:toxin-antitoxin complex"/>
    <property type="evidence" value="ECO:0007669"/>
    <property type="project" value="InterPro"/>
</dbReference>
<dbReference type="InterPro" id="IPR037038">
    <property type="entry name" value="HepT-like_sf"/>
</dbReference>
<dbReference type="InterPro" id="IPR051813">
    <property type="entry name" value="HepT_RNase_toxin"/>
</dbReference>
<gene>
    <name evidence="7" type="ORF">AUK18_01760</name>
</gene>
<comment type="similarity">
    <text evidence="6">Belongs to the HepT RNase toxin family.</text>
</comment>
<dbReference type="InterPro" id="IPR008201">
    <property type="entry name" value="HepT-like"/>
</dbReference>
<evidence type="ECO:0000256" key="1">
    <source>
        <dbReference type="ARBA" id="ARBA00022553"/>
    </source>
</evidence>
<dbReference type="GO" id="GO:0000166">
    <property type="term" value="F:nucleotide binding"/>
    <property type="evidence" value="ECO:0007669"/>
    <property type="project" value="UniProtKB-KW"/>
</dbReference>
<comment type="caution">
    <text evidence="7">The sequence shown here is derived from an EMBL/GenBank/DDBJ whole genome shotgun (WGS) entry which is preliminary data.</text>
</comment>
<keyword evidence="3" id="KW-0540">Nuclease</keyword>
<evidence type="ECO:0000313" key="7">
    <source>
        <dbReference type="EMBL" id="OIP03545.1"/>
    </source>
</evidence>
<keyword evidence="1" id="KW-0597">Phosphoprotein</keyword>
<evidence type="ECO:0000313" key="8">
    <source>
        <dbReference type="Proteomes" id="UP000183605"/>
    </source>
</evidence>
<evidence type="ECO:0000256" key="6">
    <source>
        <dbReference type="ARBA" id="ARBA00024207"/>
    </source>
</evidence>
<accession>A0A1J5AYB8</accession>
<keyword evidence="2" id="KW-1277">Toxin-antitoxin system</keyword>
<keyword evidence="4" id="KW-0547">Nucleotide-binding</keyword>
<organism evidence="7 8">
    <name type="scientific">Candidatus Beckwithbacteria bacterium CG2_30_44_31</name>
    <dbReference type="NCBI Taxonomy" id="1805035"/>
    <lineage>
        <taxon>Bacteria</taxon>
        <taxon>Candidatus Beckwithiibacteriota</taxon>
    </lineage>
</organism>